<dbReference type="AlphaFoldDB" id="A0A9D1LUE2"/>
<dbReference type="SUPFAM" id="SSF51556">
    <property type="entry name" value="Metallo-dependent hydrolases"/>
    <property type="match status" value="1"/>
</dbReference>
<dbReference type="InterPro" id="IPR032466">
    <property type="entry name" value="Metal_Hydrolase"/>
</dbReference>
<dbReference type="CDD" id="cd01301">
    <property type="entry name" value="rDP_like"/>
    <property type="match status" value="1"/>
</dbReference>
<comment type="caution">
    <text evidence="1">The sequence shown here is derived from an EMBL/GenBank/DDBJ whole genome shotgun (WGS) entry which is preliminary data.</text>
</comment>
<dbReference type="PROSITE" id="PS51365">
    <property type="entry name" value="RENAL_DIPEPTIDASE_2"/>
    <property type="match status" value="1"/>
</dbReference>
<gene>
    <name evidence="1" type="ORF">IAB04_02645</name>
</gene>
<dbReference type="GO" id="GO:0006508">
    <property type="term" value="P:proteolysis"/>
    <property type="evidence" value="ECO:0007669"/>
    <property type="project" value="InterPro"/>
</dbReference>
<organism evidence="1 2">
    <name type="scientific">Candidatus Avimonoglobus intestinipullorum</name>
    <dbReference type="NCBI Taxonomy" id="2840699"/>
    <lineage>
        <taxon>Bacteria</taxon>
        <taxon>Bacillati</taxon>
        <taxon>Bacillota</taxon>
        <taxon>Clostridia</taxon>
        <taxon>Eubacteriales</taxon>
        <taxon>Candidatus Avimonoglobus</taxon>
    </lineage>
</organism>
<proteinExistence type="predicted"/>
<reference evidence="1" key="2">
    <citation type="journal article" date="2021" name="PeerJ">
        <title>Extensive microbial diversity within the chicken gut microbiome revealed by metagenomics and culture.</title>
        <authorList>
            <person name="Gilroy R."/>
            <person name="Ravi A."/>
            <person name="Getino M."/>
            <person name="Pursley I."/>
            <person name="Horton D.L."/>
            <person name="Alikhan N.F."/>
            <person name="Baker D."/>
            <person name="Gharbi K."/>
            <person name="Hall N."/>
            <person name="Watson M."/>
            <person name="Adriaenssens E.M."/>
            <person name="Foster-Nyarko E."/>
            <person name="Jarju S."/>
            <person name="Secka A."/>
            <person name="Antonio M."/>
            <person name="Oren A."/>
            <person name="Chaudhuri R.R."/>
            <person name="La Ragione R."/>
            <person name="Hildebrand F."/>
            <person name="Pallen M.J."/>
        </authorList>
    </citation>
    <scope>NUCLEOTIDE SEQUENCE</scope>
    <source>
        <strain evidence="1">ChiSjej4B22-9803</strain>
    </source>
</reference>
<accession>A0A9D1LUE2</accession>
<evidence type="ECO:0000313" key="1">
    <source>
        <dbReference type="EMBL" id="HIU48241.1"/>
    </source>
</evidence>
<dbReference type="Pfam" id="PF01244">
    <property type="entry name" value="Peptidase_M19"/>
    <property type="match status" value="1"/>
</dbReference>
<dbReference type="GO" id="GO:0070573">
    <property type="term" value="F:metallodipeptidase activity"/>
    <property type="evidence" value="ECO:0007669"/>
    <property type="project" value="InterPro"/>
</dbReference>
<dbReference type="EMBL" id="DVND01000068">
    <property type="protein sequence ID" value="HIU48241.1"/>
    <property type="molecule type" value="Genomic_DNA"/>
</dbReference>
<dbReference type="PANTHER" id="PTHR10443:SF12">
    <property type="entry name" value="DIPEPTIDASE"/>
    <property type="match status" value="1"/>
</dbReference>
<reference evidence="1" key="1">
    <citation type="submission" date="2020-10" db="EMBL/GenBank/DDBJ databases">
        <authorList>
            <person name="Gilroy R."/>
        </authorList>
    </citation>
    <scope>NUCLEOTIDE SEQUENCE</scope>
    <source>
        <strain evidence="1">ChiSjej4B22-9803</strain>
    </source>
</reference>
<name>A0A9D1LUE2_9FIRM</name>
<sequence length="304" mass="33782">MKFSVVDTHCDTISALLDQKKQLLKNDLHIDKERMAAYASYTQFFACFIDPVYKDCALSRCLDIIDYFYAETEADIQFCTSSKDLHKKRISAFLSLEGGEPIDSLATLRALYRLGVRCAALTWNYSNHIASGVLEPDGTRGLTDFGKTVVAEMERLGMLVDVSHLNEQSFWDIAKIAKKPFIASHSNSRALCSHPRNLTDPQFLHIVKTGGCVGVNLYPLFLADSGRASVADVIAHIEHFMALGGGDHIGVGADFDGVDMLPEGIDGVQDVEKIFNELLRLGYPEEAVQKIAYKNFERVIHICL</sequence>
<evidence type="ECO:0000313" key="2">
    <source>
        <dbReference type="Proteomes" id="UP000824111"/>
    </source>
</evidence>
<dbReference type="Gene3D" id="3.20.20.140">
    <property type="entry name" value="Metal-dependent hydrolases"/>
    <property type="match status" value="1"/>
</dbReference>
<dbReference type="Proteomes" id="UP000824111">
    <property type="component" value="Unassembled WGS sequence"/>
</dbReference>
<dbReference type="PANTHER" id="PTHR10443">
    <property type="entry name" value="MICROSOMAL DIPEPTIDASE"/>
    <property type="match status" value="1"/>
</dbReference>
<protein>
    <submittedName>
        <fullName evidence="1">Dipeptidase</fullName>
    </submittedName>
</protein>
<dbReference type="InterPro" id="IPR008257">
    <property type="entry name" value="Pept_M19"/>
</dbReference>